<evidence type="ECO:0000313" key="2">
    <source>
        <dbReference type="Proteomes" id="UP000198157"/>
    </source>
</evidence>
<accession>A0A246HR33</accession>
<evidence type="ECO:0000313" key="1">
    <source>
        <dbReference type="EMBL" id="OWQ56435.1"/>
    </source>
</evidence>
<organism evidence="1 2">
    <name type="scientific">Stenotrophomonas maltophilia</name>
    <name type="common">Pseudomonas maltophilia</name>
    <name type="synonym">Xanthomonas maltophilia</name>
    <dbReference type="NCBI Taxonomy" id="40324"/>
    <lineage>
        <taxon>Bacteria</taxon>
        <taxon>Pseudomonadati</taxon>
        <taxon>Pseudomonadota</taxon>
        <taxon>Gammaproteobacteria</taxon>
        <taxon>Lysobacterales</taxon>
        <taxon>Lysobacteraceae</taxon>
        <taxon>Stenotrophomonas</taxon>
        <taxon>Stenotrophomonas maltophilia group</taxon>
    </lineage>
</organism>
<evidence type="ECO:0008006" key="3">
    <source>
        <dbReference type="Google" id="ProtNLM"/>
    </source>
</evidence>
<dbReference type="EMBL" id="NIVS01000007">
    <property type="protein sequence ID" value="OWQ56435.1"/>
    <property type="molecule type" value="Genomic_DNA"/>
</dbReference>
<comment type="caution">
    <text evidence="1">The sequence shown here is derived from an EMBL/GenBank/DDBJ whole genome shotgun (WGS) entry which is preliminary data.</text>
</comment>
<gene>
    <name evidence="1" type="ORF">CEE60_02880</name>
</gene>
<name>A0A246HR33_STEMA</name>
<reference evidence="1 2" key="1">
    <citation type="submission" date="2017-06" db="EMBL/GenBank/DDBJ databases">
        <authorList>
            <person name="Kim H.J."/>
            <person name="Triplett B.A."/>
        </authorList>
    </citation>
    <scope>NUCLEOTIDE SEQUENCE [LARGE SCALE GENOMIC DNA]</scope>
    <source>
        <strain evidence="1 2">13146</strain>
    </source>
</reference>
<dbReference type="AlphaFoldDB" id="A0A246HR33"/>
<dbReference type="Proteomes" id="UP000198157">
    <property type="component" value="Unassembled WGS sequence"/>
</dbReference>
<protein>
    <recommendedName>
        <fullName evidence="3">TIGR04255 family protein</fullName>
    </recommendedName>
</protein>
<proteinExistence type="predicted"/>
<sequence>MVSATRPYTDAHAIARLDFALIFRGEIDAGAKTTLVDRLTSHLSTFGLDRVEPDEDDDDDHAIAFERRSDDEQVAEEVHVHENYVHVVWSDYRGWPFSRDGALERLQPVLSLLGDGVLELGAVGLAYHDVFLTDKATDYRSESVFRADTPLLAPFIIKQGATWRYWVDWIEQAPAVSSWRNRAALSIDVGNRNDDDGGKIHVTEVVHRQRLSPSQDGAKVSEKDLSSMWDQAHSDNRSLMKRLITDEMLELVGLKEGPNEHAMH</sequence>